<dbReference type="Proteomes" id="UP001596002">
    <property type="component" value="Unassembled WGS sequence"/>
</dbReference>
<organism evidence="2 3">
    <name type="scientific">Effusibacillus consociatus</name>
    <dbReference type="NCBI Taxonomy" id="1117041"/>
    <lineage>
        <taxon>Bacteria</taxon>
        <taxon>Bacillati</taxon>
        <taxon>Bacillota</taxon>
        <taxon>Bacilli</taxon>
        <taxon>Bacillales</taxon>
        <taxon>Alicyclobacillaceae</taxon>
        <taxon>Effusibacillus</taxon>
    </lineage>
</organism>
<proteinExistence type="predicted"/>
<evidence type="ECO:0000256" key="1">
    <source>
        <dbReference type="SAM" id="Phobius"/>
    </source>
</evidence>
<evidence type="ECO:0000313" key="3">
    <source>
        <dbReference type="Proteomes" id="UP001596002"/>
    </source>
</evidence>
<keyword evidence="1" id="KW-0812">Transmembrane</keyword>
<dbReference type="RefSeq" id="WP_380027070.1">
    <property type="nucleotide sequence ID" value="NZ_JBHSHC010000115.1"/>
</dbReference>
<sequence length="67" mass="7348">MNTRKTVIFLISLLIAAAGTALFVAGKRAGEPTPYYVMGMLAYGWIFVGYMVIDSAARAAKKRYRGK</sequence>
<feature type="transmembrane region" description="Helical" evidence="1">
    <location>
        <begin position="35"/>
        <end position="53"/>
    </location>
</feature>
<name>A0ABV9Q538_9BACL</name>
<protein>
    <submittedName>
        <fullName evidence="2">Uncharacterized protein</fullName>
    </submittedName>
</protein>
<keyword evidence="3" id="KW-1185">Reference proteome</keyword>
<keyword evidence="1" id="KW-1133">Transmembrane helix</keyword>
<dbReference type="EMBL" id="JBHSHC010000115">
    <property type="protein sequence ID" value="MFC4769023.1"/>
    <property type="molecule type" value="Genomic_DNA"/>
</dbReference>
<evidence type="ECO:0000313" key="2">
    <source>
        <dbReference type="EMBL" id="MFC4769023.1"/>
    </source>
</evidence>
<comment type="caution">
    <text evidence="2">The sequence shown here is derived from an EMBL/GenBank/DDBJ whole genome shotgun (WGS) entry which is preliminary data.</text>
</comment>
<gene>
    <name evidence="2" type="ORF">ACFO8Q_16935</name>
</gene>
<reference evidence="3" key="1">
    <citation type="journal article" date="2019" name="Int. J. Syst. Evol. Microbiol.">
        <title>The Global Catalogue of Microorganisms (GCM) 10K type strain sequencing project: providing services to taxonomists for standard genome sequencing and annotation.</title>
        <authorList>
            <consortium name="The Broad Institute Genomics Platform"/>
            <consortium name="The Broad Institute Genome Sequencing Center for Infectious Disease"/>
            <person name="Wu L."/>
            <person name="Ma J."/>
        </authorList>
    </citation>
    <scope>NUCLEOTIDE SEQUENCE [LARGE SCALE GENOMIC DNA]</scope>
    <source>
        <strain evidence="3">WYCCWR 12678</strain>
    </source>
</reference>
<keyword evidence="1" id="KW-0472">Membrane</keyword>
<accession>A0ABV9Q538</accession>